<feature type="region of interest" description="Disordered" evidence="1">
    <location>
        <begin position="66"/>
        <end position="87"/>
    </location>
</feature>
<protein>
    <submittedName>
        <fullName evidence="2">Uncharacterized protein</fullName>
    </submittedName>
</protein>
<name>A0ABV0YCQ0_9TELE</name>
<dbReference type="EMBL" id="JAHRIP010028951">
    <property type="protein sequence ID" value="MEQ2291288.1"/>
    <property type="molecule type" value="Genomic_DNA"/>
</dbReference>
<reference evidence="2 3" key="1">
    <citation type="submission" date="2021-06" db="EMBL/GenBank/DDBJ databases">
        <authorList>
            <person name="Palmer J.M."/>
        </authorList>
    </citation>
    <scope>NUCLEOTIDE SEQUENCE [LARGE SCALE GENOMIC DNA]</scope>
    <source>
        <strain evidence="2 3">AS_MEX2019</strain>
        <tissue evidence="2">Muscle</tissue>
    </source>
</reference>
<keyword evidence="3" id="KW-1185">Reference proteome</keyword>
<evidence type="ECO:0000313" key="2">
    <source>
        <dbReference type="EMBL" id="MEQ2291288.1"/>
    </source>
</evidence>
<evidence type="ECO:0000313" key="3">
    <source>
        <dbReference type="Proteomes" id="UP001469553"/>
    </source>
</evidence>
<evidence type="ECO:0000256" key="1">
    <source>
        <dbReference type="SAM" id="MobiDB-lite"/>
    </source>
</evidence>
<comment type="caution">
    <text evidence="2">The sequence shown here is derived from an EMBL/GenBank/DDBJ whole genome shotgun (WGS) entry which is preliminary data.</text>
</comment>
<dbReference type="Proteomes" id="UP001469553">
    <property type="component" value="Unassembled WGS sequence"/>
</dbReference>
<sequence>MASPSAQLALTATHLEPRNSLLYQRAFGASRGFHPVSYLPLSDPTARPSQAEFNLQAKSGQLSQFRANTPQEEVRPDCNIDQADIIQ</sequence>
<gene>
    <name evidence="2" type="ORF">AMECASPLE_011960</name>
</gene>
<organism evidence="2 3">
    <name type="scientific">Ameca splendens</name>
    <dbReference type="NCBI Taxonomy" id="208324"/>
    <lineage>
        <taxon>Eukaryota</taxon>
        <taxon>Metazoa</taxon>
        <taxon>Chordata</taxon>
        <taxon>Craniata</taxon>
        <taxon>Vertebrata</taxon>
        <taxon>Euteleostomi</taxon>
        <taxon>Actinopterygii</taxon>
        <taxon>Neopterygii</taxon>
        <taxon>Teleostei</taxon>
        <taxon>Neoteleostei</taxon>
        <taxon>Acanthomorphata</taxon>
        <taxon>Ovalentaria</taxon>
        <taxon>Atherinomorphae</taxon>
        <taxon>Cyprinodontiformes</taxon>
        <taxon>Goodeidae</taxon>
        <taxon>Ameca</taxon>
    </lineage>
</organism>
<proteinExistence type="predicted"/>
<accession>A0ABV0YCQ0</accession>